<reference evidence="3 4" key="1">
    <citation type="submission" date="2019-05" db="EMBL/GenBank/DDBJ databases">
        <title>Panacibacter sp. strain 17mud1-8 Genome sequencing and assembly.</title>
        <authorList>
            <person name="Chhetri G."/>
        </authorList>
    </citation>
    <scope>NUCLEOTIDE SEQUENCE [LARGE SCALE GENOMIC DNA]</scope>
    <source>
        <strain evidence="3 4">17mud1-8</strain>
    </source>
</reference>
<evidence type="ECO:0000313" key="3">
    <source>
        <dbReference type="EMBL" id="TKK69289.1"/>
    </source>
</evidence>
<dbReference type="Proteomes" id="UP000305848">
    <property type="component" value="Unassembled WGS sequence"/>
</dbReference>
<accession>A0A4U3L4M8</accession>
<comment type="caution">
    <text evidence="3">The sequence shown here is derived from an EMBL/GenBank/DDBJ whole genome shotgun (WGS) entry which is preliminary data.</text>
</comment>
<keyword evidence="4" id="KW-1185">Reference proteome</keyword>
<gene>
    <name evidence="3" type="ORF">FC093_08200</name>
</gene>
<protein>
    <submittedName>
        <fullName evidence="3">Uncharacterized protein</fullName>
    </submittedName>
</protein>
<evidence type="ECO:0000256" key="1">
    <source>
        <dbReference type="SAM" id="Coils"/>
    </source>
</evidence>
<dbReference type="OrthoDB" id="875783at2"/>
<evidence type="ECO:0000313" key="4">
    <source>
        <dbReference type="Proteomes" id="UP000305848"/>
    </source>
</evidence>
<feature type="compositionally biased region" description="Low complexity" evidence="2">
    <location>
        <begin position="29"/>
        <end position="48"/>
    </location>
</feature>
<dbReference type="EMBL" id="SZQL01000005">
    <property type="protein sequence ID" value="TKK69289.1"/>
    <property type="molecule type" value="Genomic_DNA"/>
</dbReference>
<evidence type="ECO:0000256" key="2">
    <source>
        <dbReference type="SAM" id="MobiDB-lite"/>
    </source>
</evidence>
<keyword evidence="1" id="KW-0175">Coiled coil</keyword>
<feature type="region of interest" description="Disordered" evidence="2">
    <location>
        <begin position="19"/>
        <end position="81"/>
    </location>
</feature>
<feature type="compositionally biased region" description="Polar residues" evidence="2">
    <location>
        <begin position="64"/>
        <end position="79"/>
    </location>
</feature>
<dbReference type="AlphaFoldDB" id="A0A4U3L4M8"/>
<name>A0A4U3L4M8_9BACT</name>
<sequence length="247" mass="27609">MSFLKQLLTPFVEFDEDAKKKEAAKGNTPAAPAAQPAQPAAPATVPPAGENAHHPLIDGESKTPDISNQIPTYSPSGTISKPLPEHQQYFEKLIDDANRTNPFFQGADFKEFVDSKLDIDDIQDEALKYKTAFNILKNSGLTKEKLLSTGQEYLNIIGRDMNAFQSAQALQYNKEVRPKEQLIQQKAEELQQLTLRINALKSEINAFTQDINLAKEKLSTTKNSFLLAGENKQKEIEAELQKVARYF</sequence>
<dbReference type="RefSeq" id="WP_137261284.1">
    <property type="nucleotide sequence ID" value="NZ_SZQL01000005.1"/>
</dbReference>
<feature type="coiled-coil region" evidence="1">
    <location>
        <begin position="183"/>
        <end position="217"/>
    </location>
</feature>
<feature type="compositionally biased region" description="Basic and acidic residues" evidence="2">
    <location>
        <begin position="51"/>
        <end position="63"/>
    </location>
</feature>
<organism evidence="3 4">
    <name type="scientific">Ilyomonas limi</name>
    <dbReference type="NCBI Taxonomy" id="2575867"/>
    <lineage>
        <taxon>Bacteria</taxon>
        <taxon>Pseudomonadati</taxon>
        <taxon>Bacteroidota</taxon>
        <taxon>Chitinophagia</taxon>
        <taxon>Chitinophagales</taxon>
        <taxon>Chitinophagaceae</taxon>
        <taxon>Ilyomonas</taxon>
    </lineage>
</organism>
<proteinExistence type="predicted"/>